<dbReference type="GO" id="GO:0016279">
    <property type="term" value="F:protein-lysine N-methyltransferase activity"/>
    <property type="evidence" value="ECO:0007669"/>
    <property type="project" value="InterPro"/>
</dbReference>
<dbReference type="RefSeq" id="XP_003058074.1">
    <property type="nucleotide sequence ID" value="XM_003058028.1"/>
</dbReference>
<keyword evidence="4" id="KW-0808">Transferase</keyword>
<evidence type="ECO:0000313" key="5">
    <source>
        <dbReference type="EMBL" id="EEH58025.1"/>
    </source>
</evidence>
<dbReference type="PANTHER" id="PTHR13200:SF1">
    <property type="entry name" value="NUCLEIC ACID BINDING PROTEIN"/>
    <property type="match status" value="1"/>
</dbReference>
<protein>
    <submittedName>
        <fullName evidence="5">Predicted protein</fullName>
    </submittedName>
</protein>
<proteinExistence type="predicted"/>
<dbReference type="KEGG" id="mpp:MICPUCDRAFT_57178"/>
<dbReference type="eggNOG" id="KOG3350">
    <property type="taxonomic scope" value="Eukaryota"/>
</dbReference>
<evidence type="ECO:0000256" key="3">
    <source>
        <dbReference type="ARBA" id="ARBA00022603"/>
    </source>
</evidence>
<dbReference type="InterPro" id="IPR041370">
    <property type="entry name" value="Mlase_EEF1AKMT1/ZCCHC4"/>
</dbReference>
<dbReference type="GO" id="GO:0032259">
    <property type="term" value="P:methylation"/>
    <property type="evidence" value="ECO:0007669"/>
    <property type="project" value="UniProtKB-KW"/>
</dbReference>
<dbReference type="SUPFAM" id="SSF53335">
    <property type="entry name" value="S-adenosyl-L-methionine-dependent methyltransferases"/>
    <property type="match status" value="1"/>
</dbReference>
<dbReference type="InterPro" id="IPR019369">
    <property type="entry name" value="Efm5/EEF1AKMT1"/>
</dbReference>
<dbReference type="PROSITE" id="PS00092">
    <property type="entry name" value="N6_MTASE"/>
    <property type="match status" value="1"/>
</dbReference>
<dbReference type="GeneID" id="9683143"/>
<keyword evidence="3" id="KW-0489">Methyltransferase</keyword>
<keyword evidence="6" id="KW-1185">Reference proteome</keyword>
<evidence type="ECO:0000256" key="4">
    <source>
        <dbReference type="ARBA" id="ARBA00022679"/>
    </source>
</evidence>
<sequence length="205" mass="23275">MVFAEPSAFGADGDGEKLKKNRFLSTTKEVEDLNQYWYSNRTIAAMASDVEDQCSSPDSKACFLSTPSVYFSLNKDTRARSWCFDLDTQWAREPGFVKYDFNDPIGFDGFDDLKGTFDMVIIDPPFITREVWEKYTTTAKALLKPGGKVLASTIQENAPFVKELLGVTPQVFMPSIPTLVYQYHLYASYESKFLAEKNPEIPEYD</sequence>
<dbReference type="EMBL" id="GG663738">
    <property type="protein sequence ID" value="EEH58025.1"/>
    <property type="molecule type" value="Genomic_DNA"/>
</dbReference>
<evidence type="ECO:0000313" key="6">
    <source>
        <dbReference type="Proteomes" id="UP000001876"/>
    </source>
</evidence>
<dbReference type="GO" id="GO:0005737">
    <property type="term" value="C:cytoplasm"/>
    <property type="evidence" value="ECO:0007669"/>
    <property type="project" value="UniProtKB-SubCell"/>
</dbReference>
<dbReference type="AlphaFoldDB" id="C1MQ67"/>
<dbReference type="STRING" id="564608.C1MQ67"/>
<gene>
    <name evidence="5" type="ORF">MICPUCDRAFT_57178</name>
</gene>
<dbReference type="InterPro" id="IPR002052">
    <property type="entry name" value="DNA_methylase_N6_adenine_CS"/>
</dbReference>
<evidence type="ECO:0000256" key="2">
    <source>
        <dbReference type="ARBA" id="ARBA00022490"/>
    </source>
</evidence>
<dbReference type="GO" id="GO:0003676">
    <property type="term" value="F:nucleic acid binding"/>
    <property type="evidence" value="ECO:0007669"/>
    <property type="project" value="InterPro"/>
</dbReference>
<dbReference type="OMA" id="FNKPLEG"/>
<dbReference type="Pfam" id="PF10237">
    <property type="entry name" value="N6-adenineMlase"/>
    <property type="match status" value="1"/>
</dbReference>
<reference evidence="5 6" key="1">
    <citation type="journal article" date="2009" name="Science">
        <title>Green evolution and dynamic adaptations revealed by genomes of the marine picoeukaryotes Micromonas.</title>
        <authorList>
            <person name="Worden A.Z."/>
            <person name="Lee J.H."/>
            <person name="Mock T."/>
            <person name="Rouze P."/>
            <person name="Simmons M.P."/>
            <person name="Aerts A.L."/>
            <person name="Allen A.E."/>
            <person name="Cuvelier M.L."/>
            <person name="Derelle E."/>
            <person name="Everett M.V."/>
            <person name="Foulon E."/>
            <person name="Grimwood J."/>
            <person name="Gundlach H."/>
            <person name="Henrissat B."/>
            <person name="Napoli C."/>
            <person name="McDonald S.M."/>
            <person name="Parker M.S."/>
            <person name="Rombauts S."/>
            <person name="Salamov A."/>
            <person name="Von Dassow P."/>
            <person name="Badger J.H."/>
            <person name="Coutinho P.M."/>
            <person name="Demir E."/>
            <person name="Dubchak I."/>
            <person name="Gentemann C."/>
            <person name="Eikrem W."/>
            <person name="Gready J.E."/>
            <person name="John U."/>
            <person name="Lanier W."/>
            <person name="Lindquist E.A."/>
            <person name="Lucas S."/>
            <person name="Mayer K.F."/>
            <person name="Moreau H."/>
            <person name="Not F."/>
            <person name="Otillar R."/>
            <person name="Panaud O."/>
            <person name="Pangilinan J."/>
            <person name="Paulsen I."/>
            <person name="Piegu B."/>
            <person name="Poliakov A."/>
            <person name="Robbens S."/>
            <person name="Schmutz J."/>
            <person name="Toulza E."/>
            <person name="Wyss T."/>
            <person name="Zelensky A."/>
            <person name="Zhou K."/>
            <person name="Armbrust E.V."/>
            <person name="Bhattacharya D."/>
            <person name="Goodenough U.W."/>
            <person name="Van de Peer Y."/>
            <person name="Grigoriev I.V."/>
        </authorList>
    </citation>
    <scope>NUCLEOTIDE SEQUENCE [LARGE SCALE GENOMIC DNA]</scope>
    <source>
        <strain evidence="5 6">CCMP1545</strain>
    </source>
</reference>
<dbReference type="OrthoDB" id="206354at2759"/>
<organism evidence="6">
    <name type="scientific">Micromonas pusilla (strain CCMP1545)</name>
    <name type="common">Picoplanktonic green alga</name>
    <dbReference type="NCBI Taxonomy" id="564608"/>
    <lineage>
        <taxon>Eukaryota</taxon>
        <taxon>Viridiplantae</taxon>
        <taxon>Chlorophyta</taxon>
        <taxon>Mamiellophyceae</taxon>
        <taxon>Mamiellales</taxon>
        <taxon>Mamiellaceae</taxon>
        <taxon>Micromonas</taxon>
    </lineage>
</organism>
<dbReference type="Proteomes" id="UP000001876">
    <property type="component" value="Unassembled WGS sequence"/>
</dbReference>
<dbReference type="PANTHER" id="PTHR13200">
    <property type="entry name" value="EEF1A LYSINE METHYLTRANSFERASE 1"/>
    <property type="match status" value="1"/>
</dbReference>
<comment type="subcellular location">
    <subcellularLocation>
        <location evidence="1">Cytoplasm</location>
    </subcellularLocation>
</comment>
<keyword evidence="2" id="KW-0963">Cytoplasm</keyword>
<evidence type="ECO:0000256" key="1">
    <source>
        <dbReference type="ARBA" id="ARBA00004496"/>
    </source>
</evidence>
<name>C1MQ67_MICPC</name>
<dbReference type="InterPro" id="IPR029063">
    <property type="entry name" value="SAM-dependent_MTases_sf"/>
</dbReference>
<accession>C1MQ67</accession>
<dbReference type="Gene3D" id="3.40.50.150">
    <property type="entry name" value="Vaccinia Virus protein VP39"/>
    <property type="match status" value="1"/>
</dbReference>